<evidence type="ECO:0000256" key="6">
    <source>
        <dbReference type="ARBA" id="ARBA00023212"/>
    </source>
</evidence>
<evidence type="ECO:0000259" key="10">
    <source>
        <dbReference type="Pfam" id="PF23138"/>
    </source>
</evidence>
<dbReference type="InterPro" id="IPR048957">
    <property type="entry name" value="ARMC9_LisH"/>
</dbReference>
<protein>
    <recommendedName>
        <fullName evidence="3">LisH domain-containing protein ARMC9</fullName>
    </recommendedName>
</protein>
<reference evidence="11 12" key="1">
    <citation type="journal article" date="2011" name="Genome Biol. Evol.">
        <title>Integration of the genetic map and genome assembly of fugu facilitates insights into distinct features of genome evolution in teleosts and mammals.</title>
        <authorList>
            <person name="Kai W."/>
            <person name="Kikuchi K."/>
            <person name="Tohari S."/>
            <person name="Chew A.K."/>
            <person name="Tay A."/>
            <person name="Fujiwara A."/>
            <person name="Hosoya S."/>
            <person name="Suetake H."/>
            <person name="Naruse K."/>
            <person name="Brenner S."/>
            <person name="Suzuki Y."/>
            <person name="Venkatesh B."/>
        </authorList>
    </citation>
    <scope>NUCLEOTIDE SEQUENCE [LARGE SCALE GENOMIC DNA]</scope>
</reference>
<keyword evidence="6" id="KW-0206">Cytoskeleton</keyword>
<dbReference type="InterPro" id="IPR040369">
    <property type="entry name" value="ARMC9"/>
</dbReference>
<evidence type="ECO:0000256" key="1">
    <source>
        <dbReference type="ARBA" id="ARBA00004114"/>
    </source>
</evidence>
<dbReference type="Pfam" id="PF21050">
    <property type="entry name" value="ARMC9_ARM"/>
    <property type="match status" value="1"/>
</dbReference>
<evidence type="ECO:0000256" key="4">
    <source>
        <dbReference type="ARBA" id="ARBA00022490"/>
    </source>
</evidence>
<dbReference type="Gene3D" id="1.25.10.10">
    <property type="entry name" value="Leucine-rich Repeat Variant"/>
    <property type="match status" value="1"/>
</dbReference>
<dbReference type="GO" id="GO:0060271">
    <property type="term" value="P:cilium assembly"/>
    <property type="evidence" value="ECO:0007669"/>
    <property type="project" value="InterPro"/>
</dbReference>
<dbReference type="GeneTree" id="ENSGT00390000018026"/>
<dbReference type="GO" id="GO:0036064">
    <property type="term" value="C:ciliary basal body"/>
    <property type="evidence" value="ECO:0007669"/>
    <property type="project" value="InterPro"/>
</dbReference>
<evidence type="ECO:0000256" key="5">
    <source>
        <dbReference type="ARBA" id="ARBA00022794"/>
    </source>
</evidence>
<feature type="region of interest" description="Disordered" evidence="8">
    <location>
        <begin position="580"/>
        <end position="599"/>
    </location>
</feature>
<dbReference type="InterPro" id="IPR048959">
    <property type="entry name" value="ARMC9_ARM_dom"/>
</dbReference>
<evidence type="ECO:0000259" key="9">
    <source>
        <dbReference type="Pfam" id="PF21050"/>
    </source>
</evidence>
<feature type="region of interest" description="Disordered" evidence="8">
    <location>
        <begin position="653"/>
        <end position="673"/>
    </location>
</feature>
<dbReference type="Proteomes" id="UP000005226">
    <property type="component" value="Chromosome 20"/>
</dbReference>
<sequence length="673" mass="77493">MGDILAAEANILGMIKEYLKFEEFDETIHIFEKECKNKGKLVSKPQGSAFRDSKSHTIQKNFIECFDDGDHKVFYELWADSIPPEVMDTDAEALSLEFDLHIHFTIYPWRSHLDQAELEERRHSFKQYLETRGTVLSQHTKFLPYYALPFISNPSIHPSFKTLFQDSWALQLKDKLKQFLSATLKPSNTPRLLNLYKEAGQSTNEVLQQLQLQLMESERRNADYVQRFQKMQADYCNLTETTAELVDALEATISGKTISPEYIQSVYVQLFSSQMRQSTDFTRPGTASSMLRASITSHRSKEVPMLPSLDYEKVKKDLIEGRDRLKSLLLQALRWRLTRSLPGEQRDTVLQAYINNDLLECHSAKQKTVLHLMASDNEIIRHNMARLLNAFASLAEGRAYLSQIPILPKLLTDTLKTEEKDSPTREIVLMALQKLSLRRSQQTAMIEDDLISWLVDELQHSDFLNDNTLIYSTALLMNLCLRTKGKWKCAENAKHVLKVLTDLLGHENHQIWPYVNGALYNILYIPSVRQEAKEMEDLMDTYADTDETLQPEPRELSGESLLTTEYLGIMTNVTKWRRKSTPLPQPDVDETLQRPVTPSSQRNVHGTWVTCPRPQCHIVLDVFDFSTLCIKPLNNVGAMKFARLACSYKIKQQPDGTETKPHHTEIHCRHEGK</sequence>
<comment type="subcellular location">
    <subcellularLocation>
        <location evidence="2">Cytoplasm</location>
        <location evidence="2">Cytoskeleton</location>
        <location evidence="2">Cilium basal body</location>
    </subcellularLocation>
    <subcellularLocation>
        <location evidence="1">Cytoplasm</location>
        <location evidence="1">Cytoskeleton</location>
        <location evidence="1">Microtubule organizing center</location>
        <location evidence="1">Centrosome</location>
        <location evidence="1">Centriole</location>
    </subcellularLocation>
</comment>
<reference evidence="11" key="2">
    <citation type="submission" date="2025-08" db="UniProtKB">
        <authorList>
            <consortium name="Ensembl"/>
        </authorList>
    </citation>
    <scope>IDENTIFICATION</scope>
</reference>
<feature type="domain" description="LisH" evidence="9">
    <location>
        <begin position="445"/>
        <end position="536"/>
    </location>
</feature>
<evidence type="ECO:0000256" key="3">
    <source>
        <dbReference type="ARBA" id="ARBA00021146"/>
    </source>
</evidence>
<dbReference type="InterPro" id="IPR011989">
    <property type="entry name" value="ARM-like"/>
</dbReference>
<dbReference type="PANTHER" id="PTHR14881">
    <property type="entry name" value="LISH DOMAIN-CONTAINING PROTEIN ARMC9"/>
    <property type="match status" value="1"/>
</dbReference>
<evidence type="ECO:0000256" key="7">
    <source>
        <dbReference type="ARBA" id="ARBA00023273"/>
    </source>
</evidence>
<gene>
    <name evidence="11" type="primary">armc9</name>
</gene>
<feature type="compositionally biased region" description="Basic and acidic residues" evidence="8">
    <location>
        <begin position="657"/>
        <end position="673"/>
    </location>
</feature>
<dbReference type="InterPro" id="IPR016024">
    <property type="entry name" value="ARM-type_fold"/>
</dbReference>
<name>A0A674PG34_TAKRU</name>
<keyword evidence="4" id="KW-0963">Cytoplasm</keyword>
<dbReference type="Pfam" id="PF23138">
    <property type="entry name" value="CTLH_Armc9"/>
    <property type="match status" value="1"/>
</dbReference>
<dbReference type="PROSITE" id="PS50896">
    <property type="entry name" value="LISH"/>
    <property type="match status" value="1"/>
</dbReference>
<evidence type="ECO:0000313" key="11">
    <source>
        <dbReference type="Ensembl" id="ENSTRUP00000084626.1"/>
    </source>
</evidence>
<dbReference type="InterPro" id="IPR006594">
    <property type="entry name" value="LisH"/>
</dbReference>
<dbReference type="PANTHER" id="PTHR14881:SF4">
    <property type="entry name" value="LISH DOMAIN-CONTAINING PROTEIN ARMC9"/>
    <property type="match status" value="1"/>
</dbReference>
<dbReference type="GO" id="GO:0097542">
    <property type="term" value="C:ciliary tip"/>
    <property type="evidence" value="ECO:0007669"/>
    <property type="project" value="TreeGrafter"/>
</dbReference>
<proteinExistence type="predicted"/>
<dbReference type="AlphaFoldDB" id="A0A674PG34"/>
<evidence type="ECO:0000256" key="2">
    <source>
        <dbReference type="ARBA" id="ARBA00004120"/>
    </source>
</evidence>
<dbReference type="Pfam" id="PF21051">
    <property type="entry name" value="ARMC9_LisH"/>
    <property type="match status" value="1"/>
</dbReference>
<keyword evidence="12" id="KW-1185">Reference proteome</keyword>
<dbReference type="Ensembl" id="ENSTRUT00000070946.1">
    <property type="protein sequence ID" value="ENSTRUP00000084626.1"/>
    <property type="gene ID" value="ENSTRUG00000007672.3"/>
</dbReference>
<feature type="domain" description="ARMC9 CTLH-like" evidence="10">
    <location>
        <begin position="56"/>
        <end position="185"/>
    </location>
</feature>
<evidence type="ECO:0000313" key="12">
    <source>
        <dbReference type="Proteomes" id="UP000005226"/>
    </source>
</evidence>
<reference evidence="11" key="3">
    <citation type="submission" date="2025-09" db="UniProtKB">
        <authorList>
            <consortium name="Ensembl"/>
        </authorList>
    </citation>
    <scope>IDENTIFICATION</scope>
</reference>
<dbReference type="SUPFAM" id="SSF48371">
    <property type="entry name" value="ARM repeat"/>
    <property type="match status" value="1"/>
</dbReference>
<organism evidence="11 12">
    <name type="scientific">Takifugu rubripes</name>
    <name type="common">Japanese pufferfish</name>
    <name type="synonym">Fugu rubripes</name>
    <dbReference type="NCBI Taxonomy" id="31033"/>
    <lineage>
        <taxon>Eukaryota</taxon>
        <taxon>Metazoa</taxon>
        <taxon>Chordata</taxon>
        <taxon>Craniata</taxon>
        <taxon>Vertebrata</taxon>
        <taxon>Euteleostomi</taxon>
        <taxon>Actinopterygii</taxon>
        <taxon>Neopterygii</taxon>
        <taxon>Teleostei</taxon>
        <taxon>Neoteleostei</taxon>
        <taxon>Acanthomorphata</taxon>
        <taxon>Eupercaria</taxon>
        <taxon>Tetraodontiformes</taxon>
        <taxon>Tetradontoidea</taxon>
        <taxon>Tetraodontidae</taxon>
        <taxon>Takifugu</taxon>
    </lineage>
</organism>
<dbReference type="InterPro" id="IPR056327">
    <property type="entry name" value="ARMC9_CTLH-like_dom"/>
</dbReference>
<dbReference type="GO" id="GO:0005814">
    <property type="term" value="C:centriole"/>
    <property type="evidence" value="ECO:0007669"/>
    <property type="project" value="UniProtKB-SubCell"/>
</dbReference>
<keyword evidence="5" id="KW-0970">Cilium biogenesis/degradation</keyword>
<evidence type="ECO:0000256" key="8">
    <source>
        <dbReference type="SAM" id="MobiDB-lite"/>
    </source>
</evidence>
<keyword evidence="7" id="KW-0966">Cell projection</keyword>
<accession>A0A674PG34</accession>